<evidence type="ECO:0000259" key="1">
    <source>
        <dbReference type="Pfam" id="PF25442"/>
    </source>
</evidence>
<reference evidence="2" key="2">
    <citation type="submission" date="2020-11" db="EMBL/GenBank/DDBJ databases">
        <authorList>
            <person name="McCartney M.A."/>
            <person name="Auch B."/>
            <person name="Kono T."/>
            <person name="Mallez S."/>
            <person name="Becker A."/>
            <person name="Gohl D.M."/>
            <person name="Silverstein K.A.T."/>
            <person name="Koren S."/>
            <person name="Bechman K.B."/>
            <person name="Herman A."/>
            <person name="Abrahante J.E."/>
            <person name="Garbe J."/>
        </authorList>
    </citation>
    <scope>NUCLEOTIDE SEQUENCE</scope>
    <source>
        <strain evidence="2">Duluth1</strain>
        <tissue evidence="2">Whole animal</tissue>
    </source>
</reference>
<proteinExistence type="predicted"/>
<sequence length="148" mass="16329">MGVTLRAENGPYVINVDCSDGDNDVTATFTQPVMDTPPTVTLLGKFTTTDPDTARSVTSPSTTVYEIRNVTSPVNVSQPGEKSLETLVQKSSSKDKKFIAADVDTYLYEVRGNIGERCLPDNTKMLALYKVNPNAEWVLKHRQRMKAD</sequence>
<feature type="domain" description="RHG40/28/18 C-terminal ubiquitin-like" evidence="1">
    <location>
        <begin position="89"/>
        <end position="141"/>
    </location>
</feature>
<evidence type="ECO:0000313" key="2">
    <source>
        <dbReference type="EMBL" id="KAH3896703.1"/>
    </source>
</evidence>
<keyword evidence="3" id="KW-1185">Reference proteome</keyword>
<dbReference type="InterPro" id="IPR057323">
    <property type="entry name" value="RHG40/28/18_ubiquitin"/>
</dbReference>
<name>A0A9D4NHM2_DREPO</name>
<gene>
    <name evidence="2" type="ORF">DPMN_020882</name>
</gene>
<evidence type="ECO:0000313" key="3">
    <source>
        <dbReference type="Proteomes" id="UP000828390"/>
    </source>
</evidence>
<comment type="caution">
    <text evidence="2">The sequence shown here is derived from an EMBL/GenBank/DDBJ whole genome shotgun (WGS) entry which is preliminary data.</text>
</comment>
<reference evidence="2" key="1">
    <citation type="journal article" date="2019" name="bioRxiv">
        <title>The Genome of the Zebra Mussel, Dreissena polymorpha: A Resource for Invasive Species Research.</title>
        <authorList>
            <person name="McCartney M.A."/>
            <person name="Auch B."/>
            <person name="Kono T."/>
            <person name="Mallez S."/>
            <person name="Zhang Y."/>
            <person name="Obille A."/>
            <person name="Becker A."/>
            <person name="Abrahante J.E."/>
            <person name="Garbe J."/>
            <person name="Badalamenti J.P."/>
            <person name="Herman A."/>
            <person name="Mangelson H."/>
            <person name="Liachko I."/>
            <person name="Sullivan S."/>
            <person name="Sone E.D."/>
            <person name="Koren S."/>
            <person name="Silverstein K.A.T."/>
            <person name="Beckman K.B."/>
            <person name="Gohl D.M."/>
        </authorList>
    </citation>
    <scope>NUCLEOTIDE SEQUENCE</scope>
    <source>
        <strain evidence="2">Duluth1</strain>
        <tissue evidence="2">Whole animal</tissue>
    </source>
</reference>
<accession>A0A9D4NHM2</accession>
<dbReference type="Pfam" id="PF25442">
    <property type="entry name" value="Ubiquitin_RHG40_C"/>
    <property type="match status" value="1"/>
</dbReference>
<dbReference type="Proteomes" id="UP000828390">
    <property type="component" value="Unassembled WGS sequence"/>
</dbReference>
<protein>
    <recommendedName>
        <fullName evidence="1">RHG40/28/18 C-terminal ubiquitin-like domain-containing protein</fullName>
    </recommendedName>
</protein>
<dbReference type="AlphaFoldDB" id="A0A9D4NHM2"/>
<organism evidence="2 3">
    <name type="scientific">Dreissena polymorpha</name>
    <name type="common">Zebra mussel</name>
    <name type="synonym">Mytilus polymorpha</name>
    <dbReference type="NCBI Taxonomy" id="45954"/>
    <lineage>
        <taxon>Eukaryota</taxon>
        <taxon>Metazoa</taxon>
        <taxon>Spiralia</taxon>
        <taxon>Lophotrochozoa</taxon>
        <taxon>Mollusca</taxon>
        <taxon>Bivalvia</taxon>
        <taxon>Autobranchia</taxon>
        <taxon>Heteroconchia</taxon>
        <taxon>Euheterodonta</taxon>
        <taxon>Imparidentia</taxon>
        <taxon>Neoheterodontei</taxon>
        <taxon>Myida</taxon>
        <taxon>Dreissenoidea</taxon>
        <taxon>Dreissenidae</taxon>
        <taxon>Dreissena</taxon>
    </lineage>
</organism>
<dbReference type="EMBL" id="JAIWYP010000001">
    <property type="protein sequence ID" value="KAH3896703.1"/>
    <property type="molecule type" value="Genomic_DNA"/>
</dbReference>